<evidence type="ECO:0000256" key="1">
    <source>
        <dbReference type="SAM" id="MobiDB-lite"/>
    </source>
</evidence>
<proteinExistence type="predicted"/>
<dbReference type="AlphaFoldDB" id="A0AAV6YIQ5"/>
<gene>
    <name evidence="2" type="ORF">GDO81_028397</name>
</gene>
<sequence length="79" mass="8551">MSKLDQPHAGRPRGGSDSSPDHEGHWGSFSILLSLILDWPKHIALIALPYTPDAGLITNLTSVMHPKTRVSVIATKLAQ</sequence>
<keyword evidence="3" id="KW-1185">Reference proteome</keyword>
<evidence type="ECO:0000313" key="2">
    <source>
        <dbReference type="EMBL" id="KAG8535510.1"/>
    </source>
</evidence>
<protein>
    <submittedName>
        <fullName evidence="2">Uncharacterized protein</fullName>
    </submittedName>
</protein>
<evidence type="ECO:0000313" key="3">
    <source>
        <dbReference type="Proteomes" id="UP000824782"/>
    </source>
</evidence>
<name>A0AAV6YIQ5_ENGPU</name>
<feature type="region of interest" description="Disordered" evidence="1">
    <location>
        <begin position="1"/>
        <end position="23"/>
    </location>
</feature>
<dbReference type="Proteomes" id="UP000824782">
    <property type="component" value="Unassembled WGS sequence"/>
</dbReference>
<organism evidence="2 3">
    <name type="scientific">Engystomops pustulosus</name>
    <name type="common">Tungara frog</name>
    <name type="synonym">Physalaemus pustulosus</name>
    <dbReference type="NCBI Taxonomy" id="76066"/>
    <lineage>
        <taxon>Eukaryota</taxon>
        <taxon>Metazoa</taxon>
        <taxon>Chordata</taxon>
        <taxon>Craniata</taxon>
        <taxon>Vertebrata</taxon>
        <taxon>Euteleostomi</taxon>
        <taxon>Amphibia</taxon>
        <taxon>Batrachia</taxon>
        <taxon>Anura</taxon>
        <taxon>Neobatrachia</taxon>
        <taxon>Hyloidea</taxon>
        <taxon>Leptodactylidae</taxon>
        <taxon>Leiuperinae</taxon>
        <taxon>Engystomops</taxon>
    </lineage>
</organism>
<dbReference type="EMBL" id="WNYA01065046">
    <property type="protein sequence ID" value="KAG8535510.1"/>
    <property type="molecule type" value="Genomic_DNA"/>
</dbReference>
<comment type="caution">
    <text evidence="2">The sequence shown here is derived from an EMBL/GenBank/DDBJ whole genome shotgun (WGS) entry which is preliminary data.</text>
</comment>
<accession>A0AAV6YIQ5</accession>
<reference evidence="2" key="1">
    <citation type="thesis" date="2020" institute="ProQuest LLC" country="789 East Eisenhower Parkway, Ann Arbor, MI, USA">
        <title>Comparative Genomics and Chromosome Evolution.</title>
        <authorList>
            <person name="Mudd A.B."/>
        </authorList>
    </citation>
    <scope>NUCLEOTIDE SEQUENCE</scope>
    <source>
        <strain evidence="2">237g6f4</strain>
        <tissue evidence="2">Blood</tissue>
    </source>
</reference>